<evidence type="ECO:0000313" key="2">
    <source>
        <dbReference type="EMBL" id="GBP48139.1"/>
    </source>
</evidence>
<feature type="compositionally biased region" description="Basic residues" evidence="1">
    <location>
        <begin position="69"/>
        <end position="80"/>
    </location>
</feature>
<comment type="caution">
    <text evidence="2">The sequence shown here is derived from an EMBL/GenBank/DDBJ whole genome shotgun (WGS) entry which is preliminary data.</text>
</comment>
<organism evidence="2 3">
    <name type="scientific">Eumeta variegata</name>
    <name type="common">Bagworm moth</name>
    <name type="synonym">Eumeta japonica</name>
    <dbReference type="NCBI Taxonomy" id="151549"/>
    <lineage>
        <taxon>Eukaryota</taxon>
        <taxon>Metazoa</taxon>
        <taxon>Ecdysozoa</taxon>
        <taxon>Arthropoda</taxon>
        <taxon>Hexapoda</taxon>
        <taxon>Insecta</taxon>
        <taxon>Pterygota</taxon>
        <taxon>Neoptera</taxon>
        <taxon>Endopterygota</taxon>
        <taxon>Lepidoptera</taxon>
        <taxon>Glossata</taxon>
        <taxon>Ditrysia</taxon>
        <taxon>Tineoidea</taxon>
        <taxon>Psychidae</taxon>
        <taxon>Oiketicinae</taxon>
        <taxon>Eumeta</taxon>
    </lineage>
</organism>
<feature type="region of interest" description="Disordered" evidence="1">
    <location>
        <begin position="1"/>
        <end position="39"/>
    </location>
</feature>
<reference evidence="2 3" key="1">
    <citation type="journal article" date="2019" name="Commun. Biol.">
        <title>The bagworm genome reveals a unique fibroin gene that provides high tensile strength.</title>
        <authorList>
            <person name="Kono N."/>
            <person name="Nakamura H."/>
            <person name="Ohtoshi R."/>
            <person name="Tomita M."/>
            <person name="Numata K."/>
            <person name="Arakawa K."/>
        </authorList>
    </citation>
    <scope>NUCLEOTIDE SEQUENCE [LARGE SCALE GENOMIC DNA]</scope>
</reference>
<dbReference type="EMBL" id="BGZK01000517">
    <property type="protein sequence ID" value="GBP48139.1"/>
    <property type="molecule type" value="Genomic_DNA"/>
</dbReference>
<sequence>MLISRGVEPTSREPVRTSVSGARYDSGNVVGRRGRRRDETFTASAAAAAARQHLRKSSYNAALIDRVAKPKHRCSQKSKSRTNTNLTAIRPPRESTIGGGGGNTAHA</sequence>
<evidence type="ECO:0000313" key="3">
    <source>
        <dbReference type="Proteomes" id="UP000299102"/>
    </source>
</evidence>
<dbReference type="Proteomes" id="UP000299102">
    <property type="component" value="Unassembled WGS sequence"/>
</dbReference>
<protein>
    <submittedName>
        <fullName evidence="2">Uncharacterized protein</fullName>
    </submittedName>
</protein>
<dbReference type="AlphaFoldDB" id="A0A4C1WCD5"/>
<proteinExistence type="predicted"/>
<keyword evidence="3" id="KW-1185">Reference proteome</keyword>
<name>A0A4C1WCD5_EUMVA</name>
<evidence type="ECO:0000256" key="1">
    <source>
        <dbReference type="SAM" id="MobiDB-lite"/>
    </source>
</evidence>
<gene>
    <name evidence="2" type="ORF">EVAR_74644_1</name>
</gene>
<feature type="region of interest" description="Disordered" evidence="1">
    <location>
        <begin position="68"/>
        <end position="107"/>
    </location>
</feature>
<accession>A0A4C1WCD5</accession>
<feature type="compositionally biased region" description="Gly residues" evidence="1">
    <location>
        <begin position="97"/>
        <end position="107"/>
    </location>
</feature>